<accession>A0A1G9PA44</accession>
<reference evidence="1 2" key="1">
    <citation type="submission" date="2016-10" db="EMBL/GenBank/DDBJ databases">
        <authorList>
            <person name="de Groot N.N."/>
        </authorList>
    </citation>
    <scope>NUCLEOTIDE SEQUENCE [LARGE SCALE GENOMIC DNA]</scope>
    <source>
        <strain evidence="1 2">CGMCC 4.6533</strain>
    </source>
</reference>
<dbReference type="AlphaFoldDB" id="A0A1G9PA44"/>
<dbReference type="Proteomes" id="UP000199202">
    <property type="component" value="Unassembled WGS sequence"/>
</dbReference>
<dbReference type="EMBL" id="FNDJ01000033">
    <property type="protein sequence ID" value="SDL95025.1"/>
    <property type="molecule type" value="Genomic_DNA"/>
</dbReference>
<protein>
    <submittedName>
        <fullName evidence="1">Uncharacterized protein</fullName>
    </submittedName>
</protein>
<organism evidence="1 2">
    <name type="scientific">Nonomuraea jiangxiensis</name>
    <dbReference type="NCBI Taxonomy" id="633440"/>
    <lineage>
        <taxon>Bacteria</taxon>
        <taxon>Bacillati</taxon>
        <taxon>Actinomycetota</taxon>
        <taxon>Actinomycetes</taxon>
        <taxon>Streptosporangiales</taxon>
        <taxon>Streptosporangiaceae</taxon>
        <taxon>Nonomuraea</taxon>
    </lineage>
</organism>
<proteinExistence type="predicted"/>
<dbReference type="STRING" id="633440.SAMN05421869_13366"/>
<dbReference type="OrthoDB" id="4462436at2"/>
<evidence type="ECO:0000313" key="2">
    <source>
        <dbReference type="Proteomes" id="UP000199202"/>
    </source>
</evidence>
<dbReference type="RefSeq" id="WP_090945853.1">
    <property type="nucleotide sequence ID" value="NZ_FNDJ01000033.1"/>
</dbReference>
<sequence>MSDTTKYELRGPGIEITYRQGDLSLNGDKPYLQDRHFTGDGQLEESSVGIGRLVTAELVPINRSGSEVILTLLLPNTYLQDGAAGEPATGVAVITETNDSTVRQHYDVRPLSGAVSQVSS</sequence>
<keyword evidence="2" id="KW-1185">Reference proteome</keyword>
<evidence type="ECO:0000313" key="1">
    <source>
        <dbReference type="EMBL" id="SDL95025.1"/>
    </source>
</evidence>
<name>A0A1G9PA44_9ACTN</name>
<gene>
    <name evidence="1" type="ORF">SAMN05421869_13366</name>
</gene>